<feature type="compositionally biased region" description="Polar residues" evidence="13">
    <location>
        <begin position="780"/>
        <end position="789"/>
    </location>
</feature>
<feature type="region of interest" description="Disordered" evidence="13">
    <location>
        <begin position="644"/>
        <end position="718"/>
    </location>
</feature>
<evidence type="ECO:0000313" key="15">
    <source>
        <dbReference type="EMBL" id="KAH0814169.1"/>
    </source>
</evidence>
<evidence type="ECO:0000256" key="9">
    <source>
        <dbReference type="ARBA" id="ARBA00023125"/>
    </source>
</evidence>
<dbReference type="FunFam" id="3.30.160.60:FF:000019">
    <property type="entry name" value="GLI family zinc finger 3"/>
    <property type="match status" value="1"/>
</dbReference>
<evidence type="ECO:0000256" key="13">
    <source>
        <dbReference type="SAM" id="MobiDB-lite"/>
    </source>
</evidence>
<keyword evidence="9" id="KW-0238">DNA-binding</keyword>
<dbReference type="PROSITE" id="PS00028">
    <property type="entry name" value="ZINC_FINGER_C2H2_1"/>
    <property type="match status" value="4"/>
</dbReference>
<protein>
    <recommendedName>
        <fullName evidence="14">C2H2-type domain-containing protein</fullName>
    </recommendedName>
</protein>
<feature type="region of interest" description="Disordered" evidence="13">
    <location>
        <begin position="831"/>
        <end position="913"/>
    </location>
</feature>
<comment type="caution">
    <text evidence="15">The sequence shown here is derived from an EMBL/GenBank/DDBJ whole genome shotgun (WGS) entry which is preliminary data.</text>
</comment>
<evidence type="ECO:0000256" key="10">
    <source>
        <dbReference type="ARBA" id="ARBA00023163"/>
    </source>
</evidence>
<dbReference type="Proteomes" id="UP000719412">
    <property type="component" value="Unassembled WGS sequence"/>
</dbReference>
<evidence type="ECO:0000256" key="5">
    <source>
        <dbReference type="ARBA" id="ARBA00022737"/>
    </source>
</evidence>
<keyword evidence="6 12" id="KW-0863">Zinc-finger</keyword>
<dbReference type="PROSITE" id="PS50157">
    <property type="entry name" value="ZINC_FINGER_C2H2_2"/>
    <property type="match status" value="5"/>
</dbReference>
<dbReference type="FunFam" id="3.30.160.60:FF:000068">
    <property type="entry name" value="GLI family zinc finger 3"/>
    <property type="match status" value="1"/>
</dbReference>
<feature type="region of interest" description="Disordered" evidence="13">
    <location>
        <begin position="303"/>
        <end position="324"/>
    </location>
</feature>
<feature type="domain" description="C2H2-type" evidence="14">
    <location>
        <begin position="551"/>
        <end position="580"/>
    </location>
</feature>
<organism evidence="15 16">
    <name type="scientific">Tenebrio molitor</name>
    <name type="common">Yellow mealworm beetle</name>
    <dbReference type="NCBI Taxonomy" id="7067"/>
    <lineage>
        <taxon>Eukaryota</taxon>
        <taxon>Metazoa</taxon>
        <taxon>Ecdysozoa</taxon>
        <taxon>Arthropoda</taxon>
        <taxon>Hexapoda</taxon>
        <taxon>Insecta</taxon>
        <taxon>Pterygota</taxon>
        <taxon>Neoptera</taxon>
        <taxon>Endopterygota</taxon>
        <taxon>Coleoptera</taxon>
        <taxon>Polyphaga</taxon>
        <taxon>Cucujiformia</taxon>
        <taxon>Tenebrionidae</taxon>
        <taxon>Tenebrio</taxon>
    </lineage>
</organism>
<evidence type="ECO:0000256" key="11">
    <source>
        <dbReference type="ARBA" id="ARBA00023242"/>
    </source>
</evidence>
<feature type="region of interest" description="Disordered" evidence="13">
    <location>
        <begin position="452"/>
        <end position="477"/>
    </location>
</feature>
<dbReference type="GO" id="GO:0140297">
    <property type="term" value="F:DNA-binding transcription factor binding"/>
    <property type="evidence" value="ECO:0007669"/>
    <property type="project" value="UniProtKB-ARBA"/>
</dbReference>
<dbReference type="EMBL" id="JABDTM020024556">
    <property type="protein sequence ID" value="KAH0814169.1"/>
    <property type="molecule type" value="Genomic_DNA"/>
</dbReference>
<dbReference type="SMART" id="SM00355">
    <property type="entry name" value="ZnF_C2H2"/>
    <property type="match status" value="5"/>
</dbReference>
<keyword evidence="7" id="KW-0862">Zinc</keyword>
<feature type="compositionally biased region" description="Polar residues" evidence="13">
    <location>
        <begin position="673"/>
        <end position="699"/>
    </location>
</feature>
<keyword evidence="4" id="KW-0479">Metal-binding</keyword>
<dbReference type="InterPro" id="IPR043359">
    <property type="entry name" value="GLI-like"/>
</dbReference>
<keyword evidence="3" id="KW-0217">Developmental protein</keyword>
<evidence type="ECO:0000256" key="8">
    <source>
        <dbReference type="ARBA" id="ARBA00023015"/>
    </source>
</evidence>
<proteinExistence type="inferred from homology"/>
<evidence type="ECO:0000256" key="12">
    <source>
        <dbReference type="PROSITE-ProRule" id="PRU00042"/>
    </source>
</evidence>
<evidence type="ECO:0000259" key="14">
    <source>
        <dbReference type="PROSITE" id="PS50157"/>
    </source>
</evidence>
<feature type="domain" description="C2H2-type" evidence="14">
    <location>
        <begin position="518"/>
        <end position="550"/>
    </location>
</feature>
<feature type="compositionally biased region" description="Low complexity" evidence="13">
    <location>
        <begin position="863"/>
        <end position="874"/>
    </location>
</feature>
<dbReference type="Gene3D" id="3.30.160.60">
    <property type="entry name" value="Classic Zinc Finger"/>
    <property type="match status" value="5"/>
</dbReference>
<evidence type="ECO:0000256" key="1">
    <source>
        <dbReference type="ARBA" id="ARBA00004123"/>
    </source>
</evidence>
<dbReference type="GO" id="GO:0000978">
    <property type="term" value="F:RNA polymerase II cis-regulatory region sequence-specific DNA binding"/>
    <property type="evidence" value="ECO:0007669"/>
    <property type="project" value="TreeGrafter"/>
</dbReference>
<evidence type="ECO:0000256" key="3">
    <source>
        <dbReference type="ARBA" id="ARBA00022716"/>
    </source>
</evidence>
<feature type="domain" description="C2H2-type" evidence="14">
    <location>
        <begin position="581"/>
        <end position="611"/>
    </location>
</feature>
<dbReference type="PANTHER" id="PTHR45718:SF4">
    <property type="entry name" value="TRANSCRIPTIONAL ACTIVATOR CUBITUS INTERRUPTUS"/>
    <property type="match status" value="1"/>
</dbReference>
<dbReference type="InterPro" id="IPR036236">
    <property type="entry name" value="Znf_C2H2_sf"/>
</dbReference>
<dbReference type="GO" id="GO:0005634">
    <property type="term" value="C:nucleus"/>
    <property type="evidence" value="ECO:0007669"/>
    <property type="project" value="UniProtKB-SubCell"/>
</dbReference>
<keyword evidence="8" id="KW-0805">Transcription regulation</keyword>
<keyword evidence="3" id="KW-0709">Segmentation polarity protein</keyword>
<comment type="similarity">
    <text evidence="2">Belongs to the GLI C2H2-type zinc-finger protein family.</text>
</comment>
<feature type="compositionally biased region" description="Polar residues" evidence="13">
    <location>
        <begin position="831"/>
        <end position="852"/>
    </location>
</feature>
<dbReference type="InterPro" id="IPR013087">
    <property type="entry name" value="Znf_C2H2_type"/>
</dbReference>
<keyword evidence="16" id="KW-1185">Reference proteome</keyword>
<evidence type="ECO:0000256" key="6">
    <source>
        <dbReference type="ARBA" id="ARBA00022771"/>
    </source>
</evidence>
<dbReference type="FunFam" id="3.30.160.60:FF:000048">
    <property type="entry name" value="GLI family zinc finger 3"/>
    <property type="match status" value="1"/>
</dbReference>
<evidence type="ECO:0000256" key="7">
    <source>
        <dbReference type="ARBA" id="ARBA00022833"/>
    </source>
</evidence>
<name>A0A8J6HG93_TENMO</name>
<sequence>MVENQSEDPDGCLFFVSRRTGTVIIDDGDGDGIAHDCFPREKCRVGLFPKGGVHDPFGVVRASLLRPWQTLNGSTGVILLFSGRRYNCAPTLLVVVVAQDHFLLRRTLSCAGQVDGTNCISTFGVDVNWKHLLNFPINLSMTAVTNTRKASNPGSLARAPPMVEVFAPVNRINLKVGPQLICDSVSHSNVFDDRAVKPAKLKPSTKFMVSGSPGSGLQLLGRELHPAYRLPPHMEYLYSLQHSTANSIHGLGLSPEYLSARGLSELHPSSTLASSEFPFSIDGNCSLFKRQLSLYQLSLGSRLNSPRPGSLRQSRKRALSSSPYSDSFDINSMIRFSPNSLASIVNGSRSSSASGSYGHLSAGAISPAFNMHPEMHLQQLQAHLMRSAGSLLPLPPAAPTHAMYSLGHHPLHVSSSHNISKTDALNDRKKAETGNLTHLDSDTNARKVKIKKEPPNVGSGQCGTTNEGQNDQTDLKDEPGDFIETNCHWKDCATEFQTQDELVKHINNDHIHANKKSFVCRWEGCSRAEKPFKAQYMLVVHMRRHTGEKPHKCTFEGCVKAYSRLENLKTHLRSHTGEKPYTCEYPGCSKAFSNASDRAKHQNRTHSNEKPYVCKAPGCTKRYTDPSSLRKHVKTVHGADFYANKKHKGVDGGSEDGPAGLDSSPRSEDMQSHKTASLSSPSIKSESDVNSPGHQQQGSPLGATQLAGGCNDDFSGDMATAVQRTGPMDDPAWPYEAEDLEIDDLPVVLRAMVGIGSDRGGVAVSERSPRTRMKPRLQTKPPSNLTTMTPAQRKNIGITDLNRRINDLKMEGAANVAQNKTQFTDLQQRLQPPGNTQAQIRRDSNSTVSSYYGSMRSADMSRKSSLASQASSMRPGMTPGSFYDPISAGSSRRSSQLSTATTGGTCVPPSPPSHLLAGQLQRLQNVPNKITGGNGNLVLQVRYH</sequence>
<dbReference type="InterPro" id="IPR056436">
    <property type="entry name" value="Znf-C2H2_ZIC1-5/GLI1-3-like"/>
</dbReference>
<keyword evidence="5" id="KW-0677">Repeat</keyword>
<evidence type="ECO:0000256" key="4">
    <source>
        <dbReference type="ARBA" id="ARBA00022723"/>
    </source>
</evidence>
<dbReference type="Pfam" id="PF23561">
    <property type="entry name" value="zf-C2H2_15"/>
    <property type="match status" value="1"/>
</dbReference>
<dbReference type="FunFam" id="3.30.160.60:FF:000031">
    <property type="entry name" value="GLI family zinc finger 3"/>
    <property type="match status" value="1"/>
</dbReference>
<dbReference type="GO" id="GO:0000981">
    <property type="term" value="F:DNA-binding transcription factor activity, RNA polymerase II-specific"/>
    <property type="evidence" value="ECO:0007669"/>
    <property type="project" value="TreeGrafter"/>
</dbReference>
<feature type="region of interest" description="Disordered" evidence="13">
    <location>
        <begin position="760"/>
        <end position="789"/>
    </location>
</feature>
<gene>
    <name evidence="15" type="ORF">GEV33_008622</name>
</gene>
<feature type="compositionally biased region" description="Low complexity" evidence="13">
    <location>
        <begin position="887"/>
        <end position="902"/>
    </location>
</feature>
<evidence type="ECO:0000256" key="2">
    <source>
        <dbReference type="ARBA" id="ARBA00010831"/>
    </source>
</evidence>
<dbReference type="PANTHER" id="PTHR45718">
    <property type="entry name" value="TRANSCRIPTIONAL ACTIVATOR CUBITUS INTERRUPTUS"/>
    <property type="match status" value="1"/>
</dbReference>
<dbReference type="AlphaFoldDB" id="A0A8J6HG93"/>
<feature type="compositionally biased region" description="Polar residues" evidence="13">
    <location>
        <begin position="458"/>
        <end position="472"/>
    </location>
</feature>
<dbReference type="FunFam" id="3.30.160.60:FF:000036">
    <property type="entry name" value="GLI family zinc finger 3"/>
    <property type="match status" value="1"/>
</dbReference>
<reference evidence="15" key="1">
    <citation type="journal article" date="2020" name="J Insects Food Feed">
        <title>The yellow mealworm (Tenebrio molitor) genome: a resource for the emerging insects as food and feed industry.</title>
        <authorList>
            <person name="Eriksson T."/>
            <person name="Andere A."/>
            <person name="Kelstrup H."/>
            <person name="Emery V."/>
            <person name="Picard C."/>
        </authorList>
    </citation>
    <scope>NUCLEOTIDE SEQUENCE</scope>
    <source>
        <strain evidence="15">Stoneville</strain>
        <tissue evidence="15">Whole head</tissue>
    </source>
</reference>
<keyword evidence="10" id="KW-0804">Transcription</keyword>
<feature type="domain" description="C2H2-type" evidence="14">
    <location>
        <begin position="485"/>
        <end position="517"/>
    </location>
</feature>
<accession>A0A8J6HG93</accession>
<keyword evidence="11" id="KW-0539">Nucleus</keyword>
<dbReference type="GO" id="GO:0008270">
    <property type="term" value="F:zinc ion binding"/>
    <property type="evidence" value="ECO:0007669"/>
    <property type="project" value="UniProtKB-KW"/>
</dbReference>
<comment type="subcellular location">
    <subcellularLocation>
        <location evidence="1">Nucleus</location>
    </subcellularLocation>
</comment>
<dbReference type="SUPFAM" id="SSF57667">
    <property type="entry name" value="beta-beta-alpha zinc fingers"/>
    <property type="match status" value="4"/>
</dbReference>
<reference evidence="15" key="2">
    <citation type="submission" date="2021-08" db="EMBL/GenBank/DDBJ databases">
        <authorList>
            <person name="Eriksson T."/>
        </authorList>
    </citation>
    <scope>NUCLEOTIDE SEQUENCE</scope>
    <source>
        <strain evidence="15">Stoneville</strain>
        <tissue evidence="15">Whole head</tissue>
    </source>
</reference>
<dbReference type="Pfam" id="PF00096">
    <property type="entry name" value="zf-C2H2"/>
    <property type="match status" value="3"/>
</dbReference>
<evidence type="ECO:0000313" key="16">
    <source>
        <dbReference type="Proteomes" id="UP000719412"/>
    </source>
</evidence>
<dbReference type="GO" id="GO:0007367">
    <property type="term" value="P:segment polarity determination"/>
    <property type="evidence" value="ECO:0007669"/>
    <property type="project" value="UniProtKB-KW"/>
</dbReference>
<dbReference type="GO" id="GO:0000122">
    <property type="term" value="P:negative regulation of transcription by RNA polymerase II"/>
    <property type="evidence" value="ECO:0007669"/>
    <property type="project" value="UniProtKB-ARBA"/>
</dbReference>
<feature type="domain" description="C2H2-type" evidence="14">
    <location>
        <begin position="612"/>
        <end position="637"/>
    </location>
</feature>